<dbReference type="InterPro" id="IPR000994">
    <property type="entry name" value="Pept_M24"/>
</dbReference>
<dbReference type="InterPro" id="IPR050659">
    <property type="entry name" value="Peptidase_M24B"/>
</dbReference>
<dbReference type="PANTHER" id="PTHR46112:SF3">
    <property type="entry name" value="AMINOPEPTIDASE YPDF"/>
    <property type="match status" value="1"/>
</dbReference>
<evidence type="ECO:0000259" key="1">
    <source>
        <dbReference type="Pfam" id="PF00557"/>
    </source>
</evidence>
<evidence type="ECO:0000313" key="3">
    <source>
        <dbReference type="Proteomes" id="UP000001880"/>
    </source>
</evidence>
<dbReference type="HOGENOM" id="CLU_056320_0_0_7"/>
<dbReference type="PANTHER" id="PTHR46112">
    <property type="entry name" value="AMINOPEPTIDASE"/>
    <property type="match status" value="1"/>
</dbReference>
<protein>
    <submittedName>
        <fullName evidence="2">Peptidase M24</fullName>
    </submittedName>
</protein>
<dbReference type="EMBL" id="CP001804">
    <property type="protein sequence ID" value="ACY18482.1"/>
    <property type="molecule type" value="Genomic_DNA"/>
</dbReference>
<keyword evidence="3" id="KW-1185">Reference proteome</keyword>
<proteinExistence type="predicted"/>
<sequence>MPHASKDRDRHLPALGEARNARSRAAVRSLAAGRGWRRLAAALACAWALGGGAASALAQSEAEAGDSAQRAIDLDSVQGLLAIHDLDGWLLFDDDGQNPISLSIARPTGGRALHRWFYLIPADGRPTLVAHRADVERFGHLDGRRLVYGDRDSLRKQLKAALRGKKTLAMEYSPEAELPDLSRVDGGTLELVRAQGAKVRSSADLVQLAKSLWRPEQRSSHHVAVHHLHQLRVQALAFIGERLSRGQAVTERDVEELLQRGFEVRGLVGPRPAVATATHTADPLYAPLSGRVDRAVSARATPIRAGDLVMIDMAGRLADDERAVFARVGWVAYVGDDVPARFRKAFSAVADARDAAIALIRERRDAGRPTRGYEVDAEARAVLDRAGFADAILHRTGHSLDTDVHGGGVNFDDYGTRDSRTVMVGGGFAVAPGVYLDGEFGVRAVADIHIQAGEVEVTTPLQTEITSISVR</sequence>
<dbReference type="Pfam" id="PF00557">
    <property type="entry name" value="Peptidase_M24"/>
    <property type="match status" value="1"/>
</dbReference>
<dbReference type="SUPFAM" id="SSF55920">
    <property type="entry name" value="Creatinase/aminopeptidase"/>
    <property type="match status" value="1"/>
</dbReference>
<dbReference type="OrthoDB" id="9806388at2"/>
<accession>D0LJX5</accession>
<dbReference type="InterPro" id="IPR036005">
    <property type="entry name" value="Creatinase/aminopeptidase-like"/>
</dbReference>
<dbReference type="eggNOG" id="COG0006">
    <property type="taxonomic scope" value="Bacteria"/>
</dbReference>
<gene>
    <name evidence="2" type="ordered locus">Hoch_6007</name>
</gene>
<dbReference type="RefSeq" id="WP_012831074.1">
    <property type="nucleotide sequence ID" value="NC_013440.1"/>
</dbReference>
<organism evidence="2 3">
    <name type="scientific">Haliangium ochraceum (strain DSM 14365 / JCM 11303 / SMP-2)</name>
    <dbReference type="NCBI Taxonomy" id="502025"/>
    <lineage>
        <taxon>Bacteria</taxon>
        <taxon>Pseudomonadati</taxon>
        <taxon>Myxococcota</taxon>
        <taxon>Polyangia</taxon>
        <taxon>Haliangiales</taxon>
        <taxon>Kofleriaceae</taxon>
        <taxon>Haliangium</taxon>
    </lineage>
</organism>
<dbReference type="STRING" id="502025.Hoch_6007"/>
<reference evidence="2 3" key="1">
    <citation type="journal article" date="2010" name="Stand. Genomic Sci.">
        <title>Complete genome sequence of Haliangium ochraceum type strain (SMP-2).</title>
        <authorList>
            <consortium name="US DOE Joint Genome Institute (JGI-PGF)"/>
            <person name="Ivanova N."/>
            <person name="Daum C."/>
            <person name="Lang E."/>
            <person name="Abt B."/>
            <person name="Kopitz M."/>
            <person name="Saunders E."/>
            <person name="Lapidus A."/>
            <person name="Lucas S."/>
            <person name="Glavina Del Rio T."/>
            <person name="Nolan M."/>
            <person name="Tice H."/>
            <person name="Copeland A."/>
            <person name="Cheng J.F."/>
            <person name="Chen F."/>
            <person name="Bruce D."/>
            <person name="Goodwin L."/>
            <person name="Pitluck S."/>
            <person name="Mavromatis K."/>
            <person name="Pati A."/>
            <person name="Mikhailova N."/>
            <person name="Chen A."/>
            <person name="Palaniappan K."/>
            <person name="Land M."/>
            <person name="Hauser L."/>
            <person name="Chang Y.J."/>
            <person name="Jeffries C.D."/>
            <person name="Detter J.C."/>
            <person name="Brettin T."/>
            <person name="Rohde M."/>
            <person name="Goker M."/>
            <person name="Bristow J."/>
            <person name="Markowitz V."/>
            <person name="Eisen J.A."/>
            <person name="Hugenholtz P."/>
            <person name="Kyrpides N.C."/>
            <person name="Klenk H.P."/>
        </authorList>
    </citation>
    <scope>NUCLEOTIDE SEQUENCE [LARGE SCALE GENOMIC DNA]</scope>
    <source>
        <strain evidence="3">DSM 14365 / CIP 107738 / JCM 11303 / AJ 13395 / SMP-2</strain>
    </source>
</reference>
<dbReference type="Proteomes" id="UP000001880">
    <property type="component" value="Chromosome"/>
</dbReference>
<dbReference type="AlphaFoldDB" id="D0LJX5"/>
<feature type="domain" description="Peptidase M24" evidence="1">
    <location>
        <begin position="233"/>
        <end position="450"/>
    </location>
</feature>
<dbReference type="Gene3D" id="3.90.230.10">
    <property type="entry name" value="Creatinase/methionine aminopeptidase superfamily"/>
    <property type="match status" value="1"/>
</dbReference>
<dbReference type="KEGG" id="hoh:Hoch_6007"/>
<name>D0LJX5_HALO1</name>
<evidence type="ECO:0000313" key="2">
    <source>
        <dbReference type="EMBL" id="ACY18482.1"/>
    </source>
</evidence>